<dbReference type="InterPro" id="IPR021043">
    <property type="entry name" value="NIFK_FHA_Ki67-binding"/>
</dbReference>
<dbReference type="Proteomes" id="UP000472277">
    <property type="component" value="Chromosome 24"/>
</dbReference>
<name>A0A674BBF7_SALTR</name>
<evidence type="ECO:0000256" key="3">
    <source>
        <dbReference type="ARBA" id="ARBA00023242"/>
    </source>
</evidence>
<evidence type="ECO:0000256" key="1">
    <source>
        <dbReference type="ARBA" id="ARBA00004604"/>
    </source>
</evidence>
<dbReference type="Ensembl" id="ENSSTUT00000072467.1">
    <property type="protein sequence ID" value="ENSSTUP00000068342.1"/>
    <property type="gene ID" value="ENSSTUG00000029878.1"/>
</dbReference>
<keyword evidence="2" id="KW-0694">RNA-binding</keyword>
<dbReference type="InterPro" id="IPR012677">
    <property type="entry name" value="Nucleotide-bd_a/b_plait_sf"/>
</dbReference>
<dbReference type="InterPro" id="IPR035979">
    <property type="entry name" value="RBD_domain_sf"/>
</dbReference>
<dbReference type="Gene3D" id="3.30.70.330">
    <property type="match status" value="1"/>
</dbReference>
<keyword evidence="6" id="KW-1185">Reference proteome</keyword>
<gene>
    <name evidence="5" type="primary">NIFK</name>
</gene>
<dbReference type="AlphaFoldDB" id="A0A674BBF7"/>
<protein>
    <submittedName>
        <fullName evidence="5">Nucleolar protein interacting with the FHA domain of MKI67</fullName>
    </submittedName>
</protein>
<proteinExistence type="predicted"/>
<dbReference type="GeneTree" id="ENSGT00390000011515"/>
<evidence type="ECO:0000259" key="4">
    <source>
        <dbReference type="Pfam" id="PF12196"/>
    </source>
</evidence>
<reference evidence="5" key="2">
    <citation type="submission" date="2025-09" db="UniProtKB">
        <authorList>
            <consortium name="Ensembl"/>
        </authorList>
    </citation>
    <scope>IDENTIFICATION</scope>
</reference>
<evidence type="ECO:0000256" key="2">
    <source>
        <dbReference type="ARBA" id="ARBA00022884"/>
    </source>
</evidence>
<dbReference type="GO" id="GO:0003723">
    <property type="term" value="F:RNA binding"/>
    <property type="evidence" value="ECO:0007669"/>
    <property type="project" value="UniProtKB-KW"/>
</dbReference>
<dbReference type="SUPFAM" id="SSF54928">
    <property type="entry name" value="RNA-binding domain, RBD"/>
    <property type="match status" value="1"/>
</dbReference>
<dbReference type="Pfam" id="PF12196">
    <property type="entry name" value="hNIFK_binding"/>
    <property type="match status" value="1"/>
</dbReference>
<dbReference type="GO" id="GO:0005730">
    <property type="term" value="C:nucleolus"/>
    <property type="evidence" value="ECO:0007669"/>
    <property type="project" value="UniProtKB-SubCell"/>
</dbReference>
<keyword evidence="3" id="KW-0539">Nucleus</keyword>
<organism evidence="5 6">
    <name type="scientific">Salmo trutta</name>
    <name type="common">Brown trout</name>
    <dbReference type="NCBI Taxonomy" id="8032"/>
    <lineage>
        <taxon>Eukaryota</taxon>
        <taxon>Metazoa</taxon>
        <taxon>Chordata</taxon>
        <taxon>Craniata</taxon>
        <taxon>Vertebrata</taxon>
        <taxon>Euteleostomi</taxon>
        <taxon>Actinopterygii</taxon>
        <taxon>Neopterygii</taxon>
        <taxon>Teleostei</taxon>
        <taxon>Protacanthopterygii</taxon>
        <taxon>Salmoniformes</taxon>
        <taxon>Salmonidae</taxon>
        <taxon>Salmoninae</taxon>
        <taxon>Salmo</taxon>
    </lineage>
</organism>
<sequence>MRETKAPAAIKLAKALFALNLKEEPEFKTKVQEMKKRPNKGQQISPRVFYVGHLPTELFEPELKSYIEQFGKVVRLQLTRSKTVKKKLGIHYLENVNRWSSTDCHQIVAETMNNYLMGETLIKCHLVPTEVHEKRFMGSQRAFKKPRQPAVEMTGRLLHKEAKLRKRLAEKGINYDFPGFVSVKKKLDYTVNASAYVTPVCTPSVLDRMRSMKINDDDSDGEIIKNTPAPKKSIGKWKGEYLVSCTTECIQLKCVFRIKPNPSESERCGGAALIDMHIFGTWGTVG</sequence>
<comment type="subcellular location">
    <subcellularLocation>
        <location evidence="1">Nucleus</location>
        <location evidence="1">Nucleolus</location>
    </subcellularLocation>
</comment>
<dbReference type="InParanoid" id="A0A674BBF7"/>
<feature type="domain" description="MKI67 FHA" evidence="4">
    <location>
        <begin position="194"/>
        <end position="224"/>
    </location>
</feature>
<dbReference type="PANTHER" id="PTHR46754">
    <property type="entry name" value="MKI67 FHA DOMAIN-INTERACTING NUCLEOLAR PHOSPHOPROTEIN"/>
    <property type="match status" value="1"/>
</dbReference>
<evidence type="ECO:0000313" key="5">
    <source>
        <dbReference type="Ensembl" id="ENSSTUP00000068342.1"/>
    </source>
</evidence>
<evidence type="ECO:0000313" key="6">
    <source>
        <dbReference type="Proteomes" id="UP000472277"/>
    </source>
</evidence>
<reference evidence="5" key="1">
    <citation type="submission" date="2025-08" db="UniProtKB">
        <authorList>
            <consortium name="Ensembl"/>
        </authorList>
    </citation>
    <scope>IDENTIFICATION</scope>
</reference>
<accession>A0A674BBF7</accession>